<reference evidence="3" key="1">
    <citation type="submission" date="2023-06" db="EMBL/GenBank/DDBJ databases">
        <title>Survivors Of The Sea: Transcriptome response of Skeletonema marinoi to long-term dormancy.</title>
        <authorList>
            <person name="Pinder M.I.M."/>
            <person name="Kourtchenko O."/>
            <person name="Robertson E.K."/>
            <person name="Larsson T."/>
            <person name="Maumus F."/>
            <person name="Osuna-Cruz C.M."/>
            <person name="Vancaester E."/>
            <person name="Stenow R."/>
            <person name="Vandepoele K."/>
            <person name="Ploug H."/>
            <person name="Bruchert V."/>
            <person name="Godhe A."/>
            <person name="Topel M."/>
        </authorList>
    </citation>
    <scope>NUCLEOTIDE SEQUENCE</scope>
    <source>
        <strain evidence="3">R05AC</strain>
    </source>
</reference>
<accession>A0AAD8Y7I8</accession>
<feature type="compositionally biased region" description="Basic and acidic residues" evidence="2">
    <location>
        <begin position="1017"/>
        <end position="1033"/>
    </location>
</feature>
<feature type="region of interest" description="Disordered" evidence="2">
    <location>
        <begin position="1007"/>
        <end position="1078"/>
    </location>
</feature>
<evidence type="ECO:0000313" key="4">
    <source>
        <dbReference type="Proteomes" id="UP001224775"/>
    </source>
</evidence>
<protein>
    <submittedName>
        <fullName evidence="3">Uncharacterized protein</fullName>
    </submittedName>
</protein>
<keyword evidence="1" id="KW-0175">Coiled coil</keyword>
<evidence type="ECO:0000256" key="2">
    <source>
        <dbReference type="SAM" id="MobiDB-lite"/>
    </source>
</evidence>
<feature type="region of interest" description="Disordered" evidence="2">
    <location>
        <begin position="418"/>
        <end position="437"/>
    </location>
</feature>
<evidence type="ECO:0000313" key="3">
    <source>
        <dbReference type="EMBL" id="KAK1741231.1"/>
    </source>
</evidence>
<comment type="caution">
    <text evidence="3">The sequence shown here is derived from an EMBL/GenBank/DDBJ whole genome shotgun (WGS) entry which is preliminary data.</text>
</comment>
<feature type="region of interest" description="Disordered" evidence="2">
    <location>
        <begin position="940"/>
        <end position="969"/>
    </location>
</feature>
<feature type="coiled-coil region" evidence="1">
    <location>
        <begin position="1117"/>
        <end position="1147"/>
    </location>
</feature>
<proteinExistence type="predicted"/>
<gene>
    <name evidence="3" type="ORF">QTG54_007709</name>
</gene>
<organism evidence="3 4">
    <name type="scientific">Skeletonema marinoi</name>
    <dbReference type="NCBI Taxonomy" id="267567"/>
    <lineage>
        <taxon>Eukaryota</taxon>
        <taxon>Sar</taxon>
        <taxon>Stramenopiles</taxon>
        <taxon>Ochrophyta</taxon>
        <taxon>Bacillariophyta</taxon>
        <taxon>Coscinodiscophyceae</taxon>
        <taxon>Thalassiosirophycidae</taxon>
        <taxon>Thalassiosirales</taxon>
        <taxon>Skeletonemataceae</taxon>
        <taxon>Skeletonema</taxon>
        <taxon>Skeletonema marinoi-dohrnii complex</taxon>
    </lineage>
</organism>
<name>A0AAD8Y7I8_9STRA</name>
<feature type="compositionally biased region" description="Polar residues" evidence="2">
    <location>
        <begin position="313"/>
        <end position="322"/>
    </location>
</feature>
<feature type="compositionally biased region" description="Polar residues" evidence="2">
    <location>
        <begin position="1035"/>
        <end position="1045"/>
    </location>
</feature>
<dbReference type="AlphaFoldDB" id="A0AAD8Y7I8"/>
<evidence type="ECO:0000256" key="1">
    <source>
        <dbReference type="SAM" id="Coils"/>
    </source>
</evidence>
<feature type="compositionally biased region" description="Polar residues" evidence="2">
    <location>
        <begin position="831"/>
        <end position="842"/>
    </location>
</feature>
<keyword evidence="4" id="KW-1185">Reference proteome</keyword>
<dbReference type="EMBL" id="JATAAI010000013">
    <property type="protein sequence ID" value="KAK1741231.1"/>
    <property type="molecule type" value="Genomic_DNA"/>
</dbReference>
<feature type="region of interest" description="Disordered" evidence="2">
    <location>
        <begin position="505"/>
        <end position="527"/>
    </location>
</feature>
<sequence>MASRKTFESPVHNLVNLWKLHGQPMIKFDEFLAAVRYQDGTPAFGSAESKKKANASKQTLKRNAKQSPLNVGLIESEYKVDGILKTLLDEVDEYDEPNIDLPPRLNLGANDGGLVLTYGGRILSDNIKEMLPSMHFKIPARCSADMPLTLISLVSRNGGDWTDIVKITEPLHSHADSEDATRYSYEFESQRAECNRGNIYYQPNSERATHVASATLQRPPTASRPHIATKSRLYRLPCDESGNQIYVTNKNWQGENHQEEPDNDTDVKTYPITLPVDEHDASGNPVTSYRFYVAAELATSGESTRVNKKNLPRQHQPQTSNSNFAFGTQGVGAPTSAAPTAFTGQTPPPPSTPAAFVPQVQPPTQSNSNYFAFGTQQGAGLPTSAAPTATHFTPPPPSTPAAYVPQHQSQFGTPAYTSGAPTAFTGQPPPPPSTRAAFVPQVQPPTQRNNYFAFGTQQGAGLPTSAAPTATHFAFAPQSGQAPPPPFTPAASVPQHQFQFSTPIPTAQSQGPQIAFGTSQGAQPQTANTSFNFTAPAVNNAQHQPQTQTANTSFNFTPPAANNAHHQPQTQTANSSFNFTPPAVNNAQHQPQTQTANTSFKFTPPAVNNAQHQPQTQTANTSFKFTPPAANNAQHQPPIPRTVSSTATLSQSESKALEVEKNELFVNLNKKFQNDEQQLLRTLAMASQTDRNYAKKLLISKYDEIHQQQVLELEEEFMTRKSPHIVASLFTGQPGSSSSAQSTQQAVELAVAEREAKMEEEARRLRQMELDVTAKLAELEDKQVHFDSQEARLLDQLRRDYREIGEAEKRVNRQVEILLQRRMNDRDVSAADSSQMEKSSECSTEDTGYESQAQTVTFQEELEAAASTTLISMKRHVDSTDSLDQLEDNASEKEVSREIVDSNDCNRCCTQLGDFDTLEGEKFSTGTGDNSLSGIESMLDGEEEDREQQQEQVDQQQEEDGGVERRHDSVNILMGIIEDRRQEEKMLLKSQRKRQLITIDTPMKRRRTLEEEEVQKEEEREQAKRLRTLEGEKFSTGTGDNSLSGIESMLDGEEEDREQQQEQVDQQQEEDGGVERRHDSVNILMGIIEDRRQEEKMLLKSQRKRQLITIDTPMKRRRTLEEEKVQKEEEREQAKRLRTLEEEEERKLLVTKKRKGVHLDLATNMQVKRLRLDALSTGTENNSELLPELERGLYTIQEEEEQEVVEELD</sequence>
<dbReference type="Proteomes" id="UP001224775">
    <property type="component" value="Unassembled WGS sequence"/>
</dbReference>
<feature type="region of interest" description="Disordered" evidence="2">
    <location>
        <begin position="303"/>
        <end position="322"/>
    </location>
</feature>
<feature type="coiled-coil region" evidence="1">
    <location>
        <begin position="751"/>
        <end position="814"/>
    </location>
</feature>
<feature type="region of interest" description="Disordered" evidence="2">
    <location>
        <begin position="826"/>
        <end position="850"/>
    </location>
</feature>